<keyword evidence="1" id="KW-0547">Nucleotide-binding</keyword>
<accession>A0ABY5Y381</accession>
<protein>
    <submittedName>
        <fullName evidence="5">ATP-binding cassette domain-containing protein</fullName>
    </submittedName>
</protein>
<feature type="domain" description="ABC transporter" evidence="4">
    <location>
        <begin position="323"/>
        <end position="540"/>
    </location>
</feature>
<dbReference type="InterPro" id="IPR051309">
    <property type="entry name" value="ABCF_ATPase"/>
</dbReference>
<dbReference type="Pfam" id="PF12848">
    <property type="entry name" value="ABC_tran_Xtn"/>
    <property type="match status" value="1"/>
</dbReference>
<sequence length="661" mass="75703">MNITLQNISKAYGGKDILVDFSLDVVDGMRLCVCGPNGSGKSTLIRIMANASPPDAGRVITPKNCRIGYVEQIIEESELDSELLAWVQSALPDWSDFWQEWDKAHKENDEQTLNRLMAKQHELEIQYGYNPEQKAQTVLSGLGFDKSKWTLSLRKLSGGWRERAKLARVLVAGADVLLLDEPTNHLDLDAVEWLEEFLLSFKGSLIFVAHDRVFMDHISSHILYLGASKPILRKATFSQFLEMQEEIEAQREREAKKLAEDLNHKMEFIRRFKAKATKARQAASRQKQAKRLEKEMENYKPEPKRRELSFKWPEASKSEKIVLSVADLYFEFPDGVSLWNKLTFTLFRGQRIGLVGHNGCGKSTLLKILAGKLAKTSGQIQMGSLTKPGYYSQQQTETLELKGTVLGEMRRLSDPRTTEEELMSVLGLFLLGQNYFDRQISALSGGERSRLALAVLFLARCNFLILDEPTNHLDLESREALAEALESFDGTVLLVAHDRHLLSTCVDEIWEVTKNGFVIYENGFEEYEENRQKEKQKAKIHAIAQNQAQQPAIKTNLSREEQKRIKREQAEQRNTLSRELKPLQEEYEKLERQMETTLEKQTEIEELLATQEVYEDGQRASRLLKDFHAIQIQAEQELETLSALEKKINALKETFQTFSEN</sequence>
<feature type="coiled-coil region" evidence="3">
    <location>
        <begin position="634"/>
        <end position="661"/>
    </location>
</feature>
<reference evidence="5" key="1">
    <citation type="submission" date="2020-12" db="EMBL/GenBank/DDBJ databases">
        <title>Taurinivorans muris gen. nov., sp. nov., fundamental and realized metabolic niche of a ubiquitous sulfidogenic bacterium in the murine intestine.</title>
        <authorList>
            <person name="Ye H."/>
            <person name="Hanson B.T."/>
            <person name="Loy A."/>
        </authorList>
    </citation>
    <scope>NUCLEOTIDE SEQUENCE</scope>
    <source>
        <strain evidence="5">LT0009</strain>
    </source>
</reference>
<keyword evidence="3" id="KW-0175">Coiled coil</keyword>
<dbReference type="CDD" id="cd03221">
    <property type="entry name" value="ABCF_EF-3"/>
    <property type="match status" value="2"/>
</dbReference>
<dbReference type="EMBL" id="CP065938">
    <property type="protein sequence ID" value="UWX06645.1"/>
    <property type="molecule type" value="Genomic_DNA"/>
</dbReference>
<keyword evidence="6" id="KW-1185">Reference proteome</keyword>
<evidence type="ECO:0000313" key="5">
    <source>
        <dbReference type="EMBL" id="UWX06645.1"/>
    </source>
</evidence>
<name>A0ABY5Y381_9BACT</name>
<dbReference type="InterPro" id="IPR032781">
    <property type="entry name" value="ABC_tran_Xtn"/>
</dbReference>
<dbReference type="SMART" id="SM00382">
    <property type="entry name" value="AAA"/>
    <property type="match status" value="2"/>
</dbReference>
<dbReference type="InterPro" id="IPR017871">
    <property type="entry name" value="ABC_transporter-like_CS"/>
</dbReference>
<dbReference type="PANTHER" id="PTHR42855">
    <property type="entry name" value="ABC TRANSPORTER ATP-BINDING SUBUNIT"/>
    <property type="match status" value="1"/>
</dbReference>
<dbReference type="Proteomes" id="UP001058120">
    <property type="component" value="Chromosome"/>
</dbReference>
<evidence type="ECO:0000313" key="6">
    <source>
        <dbReference type="Proteomes" id="UP001058120"/>
    </source>
</evidence>
<dbReference type="Gene3D" id="3.40.50.300">
    <property type="entry name" value="P-loop containing nucleotide triphosphate hydrolases"/>
    <property type="match status" value="2"/>
</dbReference>
<dbReference type="InterPro" id="IPR027417">
    <property type="entry name" value="P-loop_NTPase"/>
</dbReference>
<dbReference type="InterPro" id="IPR003593">
    <property type="entry name" value="AAA+_ATPase"/>
</dbReference>
<dbReference type="PANTHER" id="PTHR42855:SF2">
    <property type="entry name" value="DRUG RESISTANCE ABC TRANSPORTER,ATP-BINDING PROTEIN"/>
    <property type="match status" value="1"/>
</dbReference>
<organism evidence="5 6">
    <name type="scientific">Taurinivorans muris</name>
    <dbReference type="NCBI Taxonomy" id="2787751"/>
    <lineage>
        <taxon>Bacteria</taxon>
        <taxon>Pseudomonadati</taxon>
        <taxon>Thermodesulfobacteriota</taxon>
        <taxon>Desulfovibrionia</taxon>
        <taxon>Desulfovibrionales</taxon>
        <taxon>Desulfovibrionaceae</taxon>
        <taxon>Taurinivorans</taxon>
    </lineage>
</organism>
<dbReference type="SUPFAM" id="SSF52540">
    <property type="entry name" value="P-loop containing nucleoside triphosphate hydrolases"/>
    <property type="match status" value="2"/>
</dbReference>
<evidence type="ECO:0000259" key="4">
    <source>
        <dbReference type="PROSITE" id="PS50893"/>
    </source>
</evidence>
<feature type="domain" description="ABC transporter" evidence="4">
    <location>
        <begin position="3"/>
        <end position="253"/>
    </location>
</feature>
<evidence type="ECO:0000256" key="2">
    <source>
        <dbReference type="ARBA" id="ARBA00022840"/>
    </source>
</evidence>
<feature type="coiled-coil region" evidence="3">
    <location>
        <begin position="559"/>
        <end position="607"/>
    </location>
</feature>
<keyword evidence="2 5" id="KW-0067">ATP-binding</keyword>
<proteinExistence type="predicted"/>
<dbReference type="PROSITE" id="PS50893">
    <property type="entry name" value="ABC_TRANSPORTER_2"/>
    <property type="match status" value="2"/>
</dbReference>
<dbReference type="PROSITE" id="PS00211">
    <property type="entry name" value="ABC_TRANSPORTER_1"/>
    <property type="match status" value="1"/>
</dbReference>
<dbReference type="Pfam" id="PF00005">
    <property type="entry name" value="ABC_tran"/>
    <property type="match status" value="2"/>
</dbReference>
<dbReference type="GO" id="GO:0005524">
    <property type="term" value="F:ATP binding"/>
    <property type="evidence" value="ECO:0007669"/>
    <property type="project" value="UniProtKB-KW"/>
</dbReference>
<evidence type="ECO:0000256" key="1">
    <source>
        <dbReference type="ARBA" id="ARBA00022741"/>
    </source>
</evidence>
<gene>
    <name evidence="5" type="ORF">JBF11_04890</name>
</gene>
<dbReference type="InterPro" id="IPR003439">
    <property type="entry name" value="ABC_transporter-like_ATP-bd"/>
</dbReference>
<dbReference type="RefSeq" id="WP_334316256.1">
    <property type="nucleotide sequence ID" value="NZ_CP065938.1"/>
</dbReference>
<evidence type="ECO:0000256" key="3">
    <source>
        <dbReference type="SAM" id="Coils"/>
    </source>
</evidence>